<sequence>MWAERQLLEHADTDAITHTHFAQGLDVNT</sequence>
<dbReference type="EMBL" id="CAEZXE010000190">
    <property type="protein sequence ID" value="CAB4692382.1"/>
    <property type="molecule type" value="Genomic_DNA"/>
</dbReference>
<proteinExistence type="predicted"/>
<accession>A0A6J6P249</accession>
<dbReference type="AlphaFoldDB" id="A0A6J6P249"/>
<organism evidence="1">
    <name type="scientific">freshwater metagenome</name>
    <dbReference type="NCBI Taxonomy" id="449393"/>
    <lineage>
        <taxon>unclassified sequences</taxon>
        <taxon>metagenomes</taxon>
        <taxon>ecological metagenomes</taxon>
    </lineage>
</organism>
<gene>
    <name evidence="1" type="ORF">UFOPK2350_01646</name>
</gene>
<name>A0A6J6P249_9ZZZZ</name>
<reference evidence="1" key="1">
    <citation type="submission" date="2020-05" db="EMBL/GenBank/DDBJ databases">
        <authorList>
            <person name="Chiriac C."/>
            <person name="Salcher M."/>
            <person name="Ghai R."/>
            <person name="Kavagutti S V."/>
        </authorList>
    </citation>
    <scope>NUCLEOTIDE SEQUENCE</scope>
</reference>
<evidence type="ECO:0000313" key="1">
    <source>
        <dbReference type="EMBL" id="CAB4692382.1"/>
    </source>
</evidence>
<protein>
    <submittedName>
        <fullName evidence="1">Unannotated protein</fullName>
    </submittedName>
</protein>